<dbReference type="OrthoDB" id="3065529at2759"/>
<evidence type="ECO:0000313" key="3">
    <source>
        <dbReference type="Proteomes" id="UP000219338"/>
    </source>
</evidence>
<protein>
    <submittedName>
        <fullName evidence="2">Uncharacterized protein</fullName>
    </submittedName>
</protein>
<dbReference type="OMA" id="WPPEDIF"/>
<sequence length="186" mass="20925">MENSFPFDTPLTAHLSEPGTEPPYIVDLPTRPMEEQSFSDTPEDSDIFSYPWPPEDIFLPEVTISAFTETGQAETSIMVPRQRAYTGRKPVISSRLADTPCATLGIQGLLDQLNTTLGTSYSLDTPSLSSLLEDCITNNYDFGTTHGRLRQIWYTDKWSTGVQHILCKWEEKDREMRQKALVGSLS</sequence>
<gene>
    <name evidence="2" type="ORF">ARMOST_02005</name>
</gene>
<organism evidence="2 3">
    <name type="scientific">Armillaria ostoyae</name>
    <name type="common">Armillaria root rot fungus</name>
    <dbReference type="NCBI Taxonomy" id="47428"/>
    <lineage>
        <taxon>Eukaryota</taxon>
        <taxon>Fungi</taxon>
        <taxon>Dikarya</taxon>
        <taxon>Basidiomycota</taxon>
        <taxon>Agaricomycotina</taxon>
        <taxon>Agaricomycetes</taxon>
        <taxon>Agaricomycetidae</taxon>
        <taxon>Agaricales</taxon>
        <taxon>Marasmiineae</taxon>
        <taxon>Physalacriaceae</taxon>
        <taxon>Armillaria</taxon>
    </lineage>
</organism>
<dbReference type="Proteomes" id="UP000219338">
    <property type="component" value="Unassembled WGS sequence"/>
</dbReference>
<dbReference type="AlphaFoldDB" id="A0A284QQI7"/>
<accession>A0A284QQI7</accession>
<name>A0A284QQI7_ARMOS</name>
<proteinExistence type="predicted"/>
<evidence type="ECO:0000256" key="1">
    <source>
        <dbReference type="SAM" id="MobiDB-lite"/>
    </source>
</evidence>
<evidence type="ECO:0000313" key="2">
    <source>
        <dbReference type="EMBL" id="SJK98736.1"/>
    </source>
</evidence>
<keyword evidence="3" id="KW-1185">Reference proteome</keyword>
<feature type="region of interest" description="Disordered" evidence="1">
    <location>
        <begin position="1"/>
        <end position="24"/>
    </location>
</feature>
<dbReference type="EMBL" id="FUEG01000001">
    <property type="protein sequence ID" value="SJK98736.1"/>
    <property type="molecule type" value="Genomic_DNA"/>
</dbReference>
<reference evidence="3" key="1">
    <citation type="journal article" date="2017" name="Nat. Ecol. Evol.">
        <title>Genome expansion and lineage-specific genetic innovations in the forest pathogenic fungi Armillaria.</title>
        <authorList>
            <person name="Sipos G."/>
            <person name="Prasanna A.N."/>
            <person name="Walter M.C."/>
            <person name="O'Connor E."/>
            <person name="Balint B."/>
            <person name="Krizsan K."/>
            <person name="Kiss B."/>
            <person name="Hess J."/>
            <person name="Varga T."/>
            <person name="Slot J."/>
            <person name="Riley R."/>
            <person name="Boka B."/>
            <person name="Rigling D."/>
            <person name="Barry K."/>
            <person name="Lee J."/>
            <person name="Mihaltcheva S."/>
            <person name="LaButti K."/>
            <person name="Lipzen A."/>
            <person name="Waldron R."/>
            <person name="Moloney N.M."/>
            <person name="Sperisen C."/>
            <person name="Kredics L."/>
            <person name="Vagvoelgyi C."/>
            <person name="Patrignani A."/>
            <person name="Fitzpatrick D."/>
            <person name="Nagy I."/>
            <person name="Doyle S."/>
            <person name="Anderson J.B."/>
            <person name="Grigoriev I.V."/>
            <person name="Gueldener U."/>
            <person name="Muensterkoetter M."/>
            <person name="Nagy L.G."/>
        </authorList>
    </citation>
    <scope>NUCLEOTIDE SEQUENCE [LARGE SCALE GENOMIC DNA]</scope>
    <source>
        <strain evidence="3">C18/9</strain>
    </source>
</reference>